<dbReference type="RefSeq" id="WP_061422151.1">
    <property type="nucleotide sequence ID" value="NZ_KQ969062.1"/>
</dbReference>
<dbReference type="InterPro" id="IPR029058">
    <property type="entry name" value="AB_hydrolase_fold"/>
</dbReference>
<dbReference type="SUPFAM" id="SSF53474">
    <property type="entry name" value="alpha/beta-Hydrolases"/>
    <property type="match status" value="1"/>
</dbReference>
<organism evidence="1 2">
    <name type="scientific">Streptococcus cristatus</name>
    <dbReference type="NCBI Taxonomy" id="45634"/>
    <lineage>
        <taxon>Bacteria</taxon>
        <taxon>Bacillati</taxon>
        <taxon>Bacillota</taxon>
        <taxon>Bacilli</taxon>
        <taxon>Lactobacillales</taxon>
        <taxon>Streptococcaceae</taxon>
        <taxon>Streptococcus</taxon>
    </lineage>
</organism>
<dbReference type="InterPro" id="IPR010315">
    <property type="entry name" value="DUF915_hydro-like"/>
</dbReference>
<dbReference type="AlphaFoldDB" id="A0A139N4I4"/>
<evidence type="ECO:0000313" key="2">
    <source>
        <dbReference type="Proteomes" id="UP000070377"/>
    </source>
</evidence>
<name>A0A139N4I4_STRCR</name>
<sequence length="286" mass="31312">MIKKTFTIGILAMLALVCAGGWYFIHQNQAQAVKAEARKTYIQSSRPTIFFHGWGSSSRAEIHMANAAKKAGVTQTIIKAKVAEDGTVTLKGTIPKDAVNPIVLVNFDNNRGASTQDQGNYAYAVVKALQNTYGIKEMNMVAHSYGNMAIVYYMLQHGSDTSLPKLIKQVDIAGHFNGIIGMDEPKNITLDDEGKPSSMTESYQELLSLGNHYPQGQVEVLNIYGNTGKGSDERVTNLSSQSLGYLLKGHVKSYQEKEITGPDGQHSKLHETALVDEPMIAFLWGK</sequence>
<dbReference type="PATRIC" id="fig|45634.12.peg.356"/>
<dbReference type="Pfam" id="PF06028">
    <property type="entry name" value="DUF915"/>
    <property type="match status" value="1"/>
</dbReference>
<keyword evidence="1" id="KW-0378">Hydrolase</keyword>
<accession>A0A139N4I4</accession>
<comment type="caution">
    <text evidence="1">The sequence shown here is derived from an EMBL/GenBank/DDBJ whole genome shotgun (WGS) entry which is preliminary data.</text>
</comment>
<dbReference type="GO" id="GO:0016787">
    <property type="term" value="F:hydrolase activity"/>
    <property type="evidence" value="ECO:0007669"/>
    <property type="project" value="UniProtKB-KW"/>
</dbReference>
<dbReference type="Gene3D" id="3.40.50.1820">
    <property type="entry name" value="alpha/beta hydrolase"/>
    <property type="match status" value="1"/>
</dbReference>
<gene>
    <name evidence="1" type="ORF">SCRDD08_00344</name>
</gene>
<protein>
    <submittedName>
        <fullName evidence="1">Cell surface hydrolase</fullName>
    </submittedName>
</protein>
<dbReference type="Proteomes" id="UP000070377">
    <property type="component" value="Unassembled WGS sequence"/>
</dbReference>
<dbReference type="EMBL" id="LQRD01000017">
    <property type="protein sequence ID" value="KXT70910.1"/>
    <property type="molecule type" value="Genomic_DNA"/>
</dbReference>
<dbReference type="STRING" id="45634.SCRDD08_00344"/>
<evidence type="ECO:0000313" key="1">
    <source>
        <dbReference type="EMBL" id="KXT70910.1"/>
    </source>
</evidence>
<reference evidence="1 2" key="1">
    <citation type="submission" date="2016-01" db="EMBL/GenBank/DDBJ databases">
        <title>Highly variable Streptococcus oralis are common among viridans streptococci isolated from primates.</title>
        <authorList>
            <person name="Denapaite D."/>
            <person name="Rieger M."/>
            <person name="Koendgen S."/>
            <person name="Brueckner R."/>
            <person name="Ochigava I."/>
            <person name="Kappeler P."/>
            <person name="Maetz-Rensing K."/>
            <person name="Leendertz F."/>
            <person name="Hakenbeck R."/>
        </authorList>
    </citation>
    <scope>NUCLEOTIDE SEQUENCE [LARGE SCALE GENOMIC DNA]</scope>
    <source>
        <strain evidence="1 2">DD08</strain>
    </source>
</reference>
<proteinExistence type="predicted"/>